<sequence length="185" mass="20970">MAGACRQAMVTPAVHGQNVQAYISNKICALGLDDLIEDSIEQWYMPVYRYGLTNANNMYTDPRLESFANMAFYKNTAVGCHYAECRGHNTARKVITCMYDNVSNNRRNVFKHRHDRHNKAEDPSNAQLEKKYDCELENLALAYAKKCTLVPSNTPTEGENVHSAPYQPDQYAAAKAFSKCKILYN</sequence>
<proteinExistence type="predicted"/>
<dbReference type="Gene3D" id="3.40.33.10">
    <property type="entry name" value="CAP"/>
    <property type="match status" value="2"/>
</dbReference>
<accession>A0A0C2DKV0</accession>
<evidence type="ECO:0000259" key="1">
    <source>
        <dbReference type="Pfam" id="PF00188"/>
    </source>
</evidence>
<feature type="domain" description="SCP" evidence="1">
    <location>
        <begin position="15"/>
        <end position="99"/>
    </location>
</feature>
<evidence type="ECO:0000313" key="3">
    <source>
        <dbReference type="Proteomes" id="UP000054047"/>
    </source>
</evidence>
<gene>
    <name evidence="2" type="ORF">ANCDUO_06487</name>
</gene>
<protein>
    <recommendedName>
        <fullName evidence="1">SCP domain-containing protein</fullName>
    </recommendedName>
</protein>
<organism evidence="2 3">
    <name type="scientific">Ancylostoma duodenale</name>
    <dbReference type="NCBI Taxonomy" id="51022"/>
    <lineage>
        <taxon>Eukaryota</taxon>
        <taxon>Metazoa</taxon>
        <taxon>Ecdysozoa</taxon>
        <taxon>Nematoda</taxon>
        <taxon>Chromadorea</taxon>
        <taxon>Rhabditida</taxon>
        <taxon>Rhabditina</taxon>
        <taxon>Rhabditomorpha</taxon>
        <taxon>Strongyloidea</taxon>
        <taxon>Ancylostomatidae</taxon>
        <taxon>Ancylostomatinae</taxon>
        <taxon>Ancylostoma</taxon>
    </lineage>
</organism>
<dbReference type="Pfam" id="PF00188">
    <property type="entry name" value="CAP"/>
    <property type="match status" value="1"/>
</dbReference>
<evidence type="ECO:0000313" key="2">
    <source>
        <dbReference type="EMBL" id="KIH63212.1"/>
    </source>
</evidence>
<dbReference type="InterPro" id="IPR035940">
    <property type="entry name" value="CAP_sf"/>
</dbReference>
<dbReference type="InterPro" id="IPR014044">
    <property type="entry name" value="CAP_dom"/>
</dbReference>
<dbReference type="CDD" id="cd05380">
    <property type="entry name" value="CAP_euk"/>
    <property type="match status" value="1"/>
</dbReference>
<dbReference type="Proteomes" id="UP000054047">
    <property type="component" value="Unassembled WGS sequence"/>
</dbReference>
<dbReference type="SUPFAM" id="SSF55797">
    <property type="entry name" value="PR-1-like"/>
    <property type="match status" value="2"/>
</dbReference>
<keyword evidence="3" id="KW-1185">Reference proteome</keyword>
<name>A0A0C2DKV0_9BILA</name>
<reference evidence="2 3" key="1">
    <citation type="submission" date="2013-12" db="EMBL/GenBank/DDBJ databases">
        <title>Draft genome of the parsitic nematode Ancylostoma duodenale.</title>
        <authorList>
            <person name="Mitreva M."/>
        </authorList>
    </citation>
    <scope>NUCLEOTIDE SEQUENCE [LARGE SCALE GENOMIC DNA]</scope>
    <source>
        <strain evidence="2 3">Zhejiang</strain>
    </source>
</reference>
<dbReference type="AlphaFoldDB" id="A0A0C2DKV0"/>
<dbReference type="EMBL" id="KN728811">
    <property type="protein sequence ID" value="KIH63212.1"/>
    <property type="molecule type" value="Genomic_DNA"/>
</dbReference>